<sequence length="69" mass="8031">MRDYNRRYAAGIYNVSETLGPVPKMEGKVAEEIHQQLCEKTPLHSLDVRRKWRDERLACLAKLKKSMGD</sequence>
<dbReference type="Proteomes" id="UP000887013">
    <property type="component" value="Unassembled WGS sequence"/>
</dbReference>
<proteinExistence type="predicted"/>
<reference evidence="1" key="1">
    <citation type="submission" date="2020-08" db="EMBL/GenBank/DDBJ databases">
        <title>Multicomponent nature underlies the extraordinary mechanical properties of spider dragline silk.</title>
        <authorList>
            <person name="Kono N."/>
            <person name="Nakamura H."/>
            <person name="Mori M."/>
            <person name="Yoshida Y."/>
            <person name="Ohtoshi R."/>
            <person name="Malay A.D."/>
            <person name="Moran D.A.P."/>
            <person name="Tomita M."/>
            <person name="Numata K."/>
            <person name="Arakawa K."/>
        </authorList>
    </citation>
    <scope>NUCLEOTIDE SEQUENCE</scope>
</reference>
<accession>A0A8X6TTS0</accession>
<protein>
    <submittedName>
        <fullName evidence="1">Lambda-crystallin</fullName>
    </submittedName>
</protein>
<gene>
    <name evidence="1" type="primary">CRYL1_1</name>
    <name evidence="1" type="ORF">NPIL_475931</name>
    <name evidence="2" type="ORF">NPIL_506821</name>
</gene>
<dbReference type="EMBL" id="BMAW01017727">
    <property type="protein sequence ID" value="GFT55296.1"/>
    <property type="molecule type" value="Genomic_DNA"/>
</dbReference>
<keyword evidence="3" id="KW-1185">Reference proteome</keyword>
<dbReference type="OrthoDB" id="6070244at2759"/>
<dbReference type="AlphaFoldDB" id="A0A8X6TTS0"/>
<comment type="caution">
    <text evidence="1">The sequence shown here is derived from an EMBL/GenBank/DDBJ whole genome shotgun (WGS) entry which is preliminary data.</text>
</comment>
<dbReference type="EMBL" id="BMAW01121395">
    <property type="protein sequence ID" value="GFT93760.1"/>
    <property type="molecule type" value="Genomic_DNA"/>
</dbReference>
<feature type="non-terminal residue" evidence="1">
    <location>
        <position position="1"/>
    </location>
</feature>
<organism evidence="1 3">
    <name type="scientific">Nephila pilipes</name>
    <name type="common">Giant wood spider</name>
    <name type="synonym">Nephila maculata</name>
    <dbReference type="NCBI Taxonomy" id="299642"/>
    <lineage>
        <taxon>Eukaryota</taxon>
        <taxon>Metazoa</taxon>
        <taxon>Ecdysozoa</taxon>
        <taxon>Arthropoda</taxon>
        <taxon>Chelicerata</taxon>
        <taxon>Arachnida</taxon>
        <taxon>Araneae</taxon>
        <taxon>Araneomorphae</taxon>
        <taxon>Entelegynae</taxon>
        <taxon>Araneoidea</taxon>
        <taxon>Nephilidae</taxon>
        <taxon>Nephila</taxon>
    </lineage>
</organism>
<evidence type="ECO:0000313" key="2">
    <source>
        <dbReference type="EMBL" id="GFT93760.1"/>
    </source>
</evidence>
<name>A0A8X6TTS0_NEPPI</name>
<evidence type="ECO:0000313" key="1">
    <source>
        <dbReference type="EMBL" id="GFT55296.1"/>
    </source>
</evidence>
<dbReference type="Gene3D" id="1.10.1040.10">
    <property type="entry name" value="N-(1-d-carboxylethyl)-l-norvaline Dehydrogenase, domain 2"/>
    <property type="match status" value="1"/>
</dbReference>
<evidence type="ECO:0000313" key="3">
    <source>
        <dbReference type="Proteomes" id="UP000887013"/>
    </source>
</evidence>
<dbReference type="InterPro" id="IPR013328">
    <property type="entry name" value="6PGD_dom2"/>
</dbReference>